<organism evidence="2 3">
    <name type="scientific">Setaria viridis</name>
    <name type="common">Green bristlegrass</name>
    <name type="synonym">Setaria italica subsp. viridis</name>
    <dbReference type="NCBI Taxonomy" id="4556"/>
    <lineage>
        <taxon>Eukaryota</taxon>
        <taxon>Viridiplantae</taxon>
        <taxon>Streptophyta</taxon>
        <taxon>Embryophyta</taxon>
        <taxon>Tracheophyta</taxon>
        <taxon>Spermatophyta</taxon>
        <taxon>Magnoliopsida</taxon>
        <taxon>Liliopsida</taxon>
        <taxon>Poales</taxon>
        <taxon>Poaceae</taxon>
        <taxon>PACMAD clade</taxon>
        <taxon>Panicoideae</taxon>
        <taxon>Panicodae</taxon>
        <taxon>Paniceae</taxon>
        <taxon>Cenchrinae</taxon>
        <taxon>Setaria</taxon>
    </lineage>
</organism>
<dbReference type="PANTHER" id="PTHR45811:SF49">
    <property type="entry name" value="OS04G0667600 PROTEIN"/>
    <property type="match status" value="1"/>
</dbReference>
<accession>A0A4U6VIS1</accession>
<evidence type="ECO:0000256" key="1">
    <source>
        <dbReference type="ARBA" id="ARBA00022723"/>
    </source>
</evidence>
<dbReference type="Proteomes" id="UP000298652">
    <property type="component" value="Chromosome 3"/>
</dbReference>
<keyword evidence="1" id="KW-0479">Metal-binding</keyword>
<reference evidence="2" key="1">
    <citation type="submission" date="2019-03" db="EMBL/GenBank/DDBJ databases">
        <title>WGS assembly of Setaria viridis.</title>
        <authorList>
            <person name="Huang P."/>
            <person name="Jenkins J."/>
            <person name="Grimwood J."/>
            <person name="Barry K."/>
            <person name="Healey A."/>
            <person name="Mamidi S."/>
            <person name="Sreedasyam A."/>
            <person name="Shu S."/>
            <person name="Feldman M."/>
            <person name="Wu J."/>
            <person name="Yu Y."/>
            <person name="Chen C."/>
            <person name="Johnson J."/>
            <person name="Rokhsar D."/>
            <person name="Baxter I."/>
            <person name="Schmutz J."/>
            <person name="Brutnell T."/>
            <person name="Kellogg E."/>
        </authorList>
    </citation>
    <scope>NUCLEOTIDE SEQUENCE [LARGE SCALE GENOMIC DNA]</scope>
</reference>
<evidence type="ECO:0000313" key="2">
    <source>
        <dbReference type="EMBL" id="TKW24117.1"/>
    </source>
</evidence>
<proteinExistence type="predicted"/>
<evidence type="ECO:0008006" key="4">
    <source>
        <dbReference type="Google" id="ProtNLM"/>
    </source>
</evidence>
<dbReference type="EMBL" id="CM016554">
    <property type="protein sequence ID" value="TKW24117.1"/>
    <property type="molecule type" value="Genomic_DNA"/>
</dbReference>
<dbReference type="InterPro" id="IPR051863">
    <property type="entry name" value="HIPP"/>
</dbReference>
<dbReference type="Gene3D" id="3.30.70.100">
    <property type="match status" value="1"/>
</dbReference>
<sequence>MVHGCTQPVTSPGLDLISIDMKASKLTVVGMVEPIELVTKLRKLWHAEILSVGPAKEDKAAAAGDIDRREGAAAGGVEEGDYRKHRQEVTAEQVVERPADMRSPWPHAVVYPAPHPYPYHPHHQYVAGGHGAREDPRDYYVAGGLGAGGSHHPNSYVRHGHGAREEPRDYYVAGGLGAGGSHHPNSYVRHGHGAREDPRDYYVAGGLGAGGSHHPGSYVRHGHGARRNHPNSYGAQDPNACVIC</sequence>
<gene>
    <name evidence="2" type="ORF">SEVIR_3G031500v2</name>
</gene>
<protein>
    <recommendedName>
        <fullName evidence="4">HMA domain-containing protein</fullName>
    </recommendedName>
</protein>
<keyword evidence="3" id="KW-1185">Reference proteome</keyword>
<dbReference type="AlphaFoldDB" id="A0A4U6VIS1"/>
<dbReference type="GO" id="GO:0046872">
    <property type="term" value="F:metal ion binding"/>
    <property type="evidence" value="ECO:0007669"/>
    <property type="project" value="UniProtKB-KW"/>
</dbReference>
<name>A0A4U6VIS1_SETVI</name>
<dbReference type="PANTHER" id="PTHR45811">
    <property type="entry name" value="COPPER TRANSPORT PROTEIN FAMILY-RELATED"/>
    <property type="match status" value="1"/>
</dbReference>
<dbReference type="Gramene" id="TKW24117">
    <property type="protein sequence ID" value="TKW24117"/>
    <property type="gene ID" value="SEVIR_3G031500v2"/>
</dbReference>
<evidence type="ECO:0000313" key="3">
    <source>
        <dbReference type="Proteomes" id="UP000298652"/>
    </source>
</evidence>